<feature type="compositionally biased region" description="Basic and acidic residues" evidence="2">
    <location>
        <begin position="570"/>
        <end position="599"/>
    </location>
</feature>
<dbReference type="InterPro" id="IPR018200">
    <property type="entry name" value="USP_CS"/>
</dbReference>
<dbReference type="PANTHER" id="PTHR24006">
    <property type="entry name" value="UBIQUITIN CARBOXYL-TERMINAL HYDROLASE"/>
    <property type="match status" value="1"/>
</dbReference>
<evidence type="ECO:0000256" key="1">
    <source>
        <dbReference type="ARBA" id="ARBA00009085"/>
    </source>
</evidence>
<keyword evidence="4" id="KW-1185">Reference proteome</keyword>
<dbReference type="PROSITE" id="PS50235">
    <property type="entry name" value="USP_3"/>
    <property type="match status" value="1"/>
</dbReference>
<organism evidence="4 5">
    <name type="scientific">Romanomermis culicivorax</name>
    <name type="common">Nematode worm</name>
    <dbReference type="NCBI Taxonomy" id="13658"/>
    <lineage>
        <taxon>Eukaryota</taxon>
        <taxon>Metazoa</taxon>
        <taxon>Ecdysozoa</taxon>
        <taxon>Nematoda</taxon>
        <taxon>Enoplea</taxon>
        <taxon>Dorylaimia</taxon>
        <taxon>Mermithida</taxon>
        <taxon>Mermithoidea</taxon>
        <taxon>Mermithidae</taxon>
        <taxon>Romanomermis</taxon>
    </lineage>
</organism>
<dbReference type="Pfam" id="PF00443">
    <property type="entry name" value="UCH"/>
    <property type="match status" value="1"/>
</dbReference>
<evidence type="ECO:0000313" key="4">
    <source>
        <dbReference type="Proteomes" id="UP000887565"/>
    </source>
</evidence>
<feature type="region of interest" description="Disordered" evidence="2">
    <location>
        <begin position="669"/>
        <end position="705"/>
    </location>
</feature>
<sequence>MSEITCLCCKSVSTTFDPFLDISLEIKKFDSIEQSFRHFTRMETLTGDNAYKCPKCSRKVTAHKSYSIHEAPNILTIQLKRFDHFGKIDKSVSFSEKLNLRPFMSQKQGRPVIYKLYGVVVHSGRSTNSGHYYGFVRNPLDQWHLVDDSRVCVVSPKNVLHSAAYLLFYIRLPVQMAAVKPQPKAFNPQEQEQKQENLLIRNDSNINSCTSTMKNDSLIKNYQTVLSKKSNPSGNYNGVTAASTPIVHAVAPLPQFIPRSLISNNNVQRSASNIMGNKTTPNATVSQNHTKIKIVYHNNNNNSKFTPRIVNRPTLIPDAKINETANRTQNSLENITIKADIESSKPNLSADSCSNFDVTNSDTSTFSMPCDTIKGGSSYAGNECRSSDKMIDENHNAKRPLDKQDDEESTRKKRRRKEKERKRKHRHDEKRERSSSSHHSKMDSSQCRETSNDNDEKTLTKRRHSPSPTPRNTFSSSPPPSSSTKKRRRDNNDQDCRRRQHRRRSKSSRQSRIPEFYCSRSPATKIIRSEESEERRSTSSSRRSHSNGVKKDEHAAKEKQNNDINRGRSSPKDNNPDVEDRAISGRKLSNDDDHPQMSRKEKKRLKKLLRKKRKSENRRIVETTSQSPIVENANEKLAELKAPPKKIVIPSPLEFLKTFCKPSIKTWEDKNSGELTHNPGNIFRTNNDDSEKQHSNDLDDDEMDAGKTKKVKKNFNQYRNDGWNPFQYAFDAKMAYARKKIWKLTTAPSESGVVSGSASRNCKYAAQNISAQTKIRNVKAQFQGYSPVVERMRFHNNHDRSDDVDQGEKYQKYPIDDESDVRPIV</sequence>
<feature type="compositionally biased region" description="Basic residues" evidence="2">
    <location>
        <begin position="411"/>
        <end position="428"/>
    </location>
</feature>
<feature type="compositionally biased region" description="Basic and acidic residues" evidence="2">
    <location>
        <begin position="549"/>
        <end position="561"/>
    </location>
</feature>
<feature type="compositionally biased region" description="Basic residues" evidence="2">
    <location>
        <begin position="600"/>
        <end position="616"/>
    </location>
</feature>
<feature type="region of interest" description="Disordered" evidence="2">
    <location>
        <begin position="795"/>
        <end position="825"/>
    </location>
</feature>
<accession>A0A915K9P8</accession>
<feature type="compositionally biased region" description="Basic and acidic residues" evidence="2">
    <location>
        <begin position="686"/>
        <end position="697"/>
    </location>
</feature>
<feature type="domain" description="USP" evidence="3">
    <location>
        <begin position="1"/>
        <end position="172"/>
    </location>
</feature>
<dbReference type="GO" id="GO:0005829">
    <property type="term" value="C:cytosol"/>
    <property type="evidence" value="ECO:0007669"/>
    <property type="project" value="TreeGrafter"/>
</dbReference>
<comment type="similarity">
    <text evidence="1">Belongs to the peptidase C19 family.</text>
</comment>
<proteinExistence type="inferred from homology"/>
<feature type="region of interest" description="Disordered" evidence="2">
    <location>
        <begin position="377"/>
        <end position="644"/>
    </location>
</feature>
<dbReference type="PANTHER" id="PTHR24006:SF663">
    <property type="entry name" value="UBIQUITIN CARBOXYL-TERMINAL HYDROLASE 23"/>
    <property type="match status" value="1"/>
</dbReference>
<dbReference type="WBParaSite" id="nRc.2.0.1.t35089-RA">
    <property type="protein sequence ID" value="nRc.2.0.1.t35089-RA"/>
    <property type="gene ID" value="nRc.2.0.1.g35089"/>
</dbReference>
<dbReference type="OMA" id="CRETSND"/>
<dbReference type="AlphaFoldDB" id="A0A915K9P8"/>
<evidence type="ECO:0000256" key="2">
    <source>
        <dbReference type="SAM" id="MobiDB-lite"/>
    </source>
</evidence>
<feature type="compositionally biased region" description="Basic and acidic residues" evidence="2">
    <location>
        <begin position="795"/>
        <end position="815"/>
    </location>
</feature>
<dbReference type="InterPro" id="IPR028889">
    <property type="entry name" value="USP"/>
</dbReference>
<feature type="compositionally biased region" description="Basic residues" evidence="2">
    <location>
        <begin position="498"/>
        <end position="509"/>
    </location>
</feature>
<dbReference type="InterPro" id="IPR001394">
    <property type="entry name" value="Peptidase_C19_UCH"/>
</dbReference>
<dbReference type="InterPro" id="IPR050164">
    <property type="entry name" value="Peptidase_C19"/>
</dbReference>
<feature type="compositionally biased region" description="Basic and acidic residues" evidence="2">
    <location>
        <begin position="450"/>
        <end position="459"/>
    </location>
</feature>
<dbReference type="GO" id="GO:0005634">
    <property type="term" value="C:nucleus"/>
    <property type="evidence" value="ECO:0007669"/>
    <property type="project" value="TreeGrafter"/>
</dbReference>
<dbReference type="InterPro" id="IPR038765">
    <property type="entry name" value="Papain-like_cys_pep_sf"/>
</dbReference>
<dbReference type="Proteomes" id="UP000887565">
    <property type="component" value="Unplaced"/>
</dbReference>
<dbReference type="SUPFAM" id="SSF54001">
    <property type="entry name" value="Cysteine proteinases"/>
    <property type="match status" value="1"/>
</dbReference>
<dbReference type="GO" id="GO:0016579">
    <property type="term" value="P:protein deubiquitination"/>
    <property type="evidence" value="ECO:0007669"/>
    <property type="project" value="InterPro"/>
</dbReference>
<feature type="compositionally biased region" description="Polar residues" evidence="2">
    <location>
        <begin position="673"/>
        <end position="685"/>
    </location>
</feature>
<dbReference type="Gene3D" id="3.90.70.10">
    <property type="entry name" value="Cysteine proteinases"/>
    <property type="match status" value="1"/>
</dbReference>
<feature type="compositionally biased region" description="Basic and acidic residues" evidence="2">
    <location>
        <begin position="385"/>
        <end position="403"/>
    </location>
</feature>
<reference evidence="5" key="1">
    <citation type="submission" date="2022-11" db="UniProtKB">
        <authorList>
            <consortium name="WormBaseParasite"/>
        </authorList>
    </citation>
    <scope>IDENTIFICATION</scope>
</reference>
<dbReference type="PROSITE" id="PS00973">
    <property type="entry name" value="USP_2"/>
    <property type="match status" value="1"/>
</dbReference>
<feature type="compositionally biased region" description="Basic and acidic residues" evidence="2">
    <location>
        <begin position="527"/>
        <end position="537"/>
    </location>
</feature>
<protein>
    <submittedName>
        <fullName evidence="5">USP domain-containing protein</fullName>
    </submittedName>
</protein>
<evidence type="ECO:0000259" key="3">
    <source>
        <dbReference type="PROSITE" id="PS50235"/>
    </source>
</evidence>
<evidence type="ECO:0000313" key="5">
    <source>
        <dbReference type="WBParaSite" id="nRc.2.0.1.t35089-RA"/>
    </source>
</evidence>
<dbReference type="GO" id="GO:0004843">
    <property type="term" value="F:cysteine-type deubiquitinase activity"/>
    <property type="evidence" value="ECO:0007669"/>
    <property type="project" value="InterPro"/>
</dbReference>
<name>A0A915K9P8_ROMCU</name>